<sequence>MFFARLKKLVQVEETEEMKQSTGKTWTNADLAPNPPETRRWDSWSFFLFQFSISFSPTTYNAGASLVASGLLWWHIFLAAWVGSILCCILVVMNARGPSRYHIGFPSFVRISAGLRGSLLWVFIRGVVAILYMATQTLYAGYLMDVCLRCVFGHKWTDIPNHLPASSGTTSRKLLAFFILWFIQFPFMFIHPSKTGPIFAAKSFIVVPSLFATMAWAVHHAGGAHLDKLVVTTVTGSQLGWGFMRALNSTISNVLPPLVNIADLARYANHPKQTWTITYGLFISKPIVILIGMIIASCGKHMYGTTYWNLWDFFNATLDHNWNAGARTLVFLAALTQVYATFVTNISSNSIPVGCDLAGLFPRYFTIVRGQILCAILAIAVVPWKIVSSAQQFLTFLNSYICFICPILAIEIVDYWFVRRGNVHMPSVFLGGPQGIYWYWHGINPRAYAAWIIGVVLVVHGVANALHPHSLNAASTDIYNMGFILSTLSAGIAYYLICLVFPVKIMPDAHADEPVTWERLGSSEGFFPDDLNVPEYIAFSSHGMSSSVEEESEGKDEKTIEPSNIIEV</sequence>
<evidence type="ECO:0000256" key="1">
    <source>
        <dbReference type="ARBA" id="ARBA00004141"/>
    </source>
</evidence>
<feature type="region of interest" description="Disordered" evidence="6">
    <location>
        <begin position="544"/>
        <end position="568"/>
    </location>
</feature>
<evidence type="ECO:0000313" key="8">
    <source>
        <dbReference type="EMBL" id="ORY26801.1"/>
    </source>
</evidence>
<dbReference type="PANTHER" id="PTHR30618:SF0">
    <property type="entry name" value="PURINE-URACIL PERMEASE NCS1"/>
    <property type="match status" value="1"/>
</dbReference>
<evidence type="ECO:0000256" key="5">
    <source>
        <dbReference type="ARBA" id="ARBA00023136"/>
    </source>
</evidence>
<evidence type="ECO:0000256" key="7">
    <source>
        <dbReference type="SAM" id="Phobius"/>
    </source>
</evidence>
<dbReference type="Proteomes" id="UP000193986">
    <property type="component" value="Unassembled WGS sequence"/>
</dbReference>
<evidence type="ECO:0000256" key="3">
    <source>
        <dbReference type="ARBA" id="ARBA00022692"/>
    </source>
</evidence>
<feature type="transmembrane region" description="Helical" evidence="7">
    <location>
        <begin position="447"/>
        <end position="466"/>
    </location>
</feature>
<dbReference type="Gene3D" id="1.10.4160.10">
    <property type="entry name" value="Hydantoin permease"/>
    <property type="match status" value="1"/>
</dbReference>
<dbReference type="OrthoDB" id="2018619at2759"/>
<feature type="transmembrane region" description="Helical" evidence="7">
    <location>
        <begin position="478"/>
        <end position="501"/>
    </location>
</feature>
<proteinExistence type="inferred from homology"/>
<comment type="subcellular location">
    <subcellularLocation>
        <location evidence="1">Membrane</location>
        <topology evidence="1">Multi-pass membrane protein</topology>
    </subcellularLocation>
</comment>
<dbReference type="GO" id="GO:0015205">
    <property type="term" value="F:nucleobase transmembrane transporter activity"/>
    <property type="evidence" value="ECO:0007669"/>
    <property type="project" value="TreeGrafter"/>
</dbReference>
<keyword evidence="5 7" id="KW-0472">Membrane</keyword>
<feature type="transmembrane region" description="Helical" evidence="7">
    <location>
        <begin position="324"/>
        <end position="344"/>
    </location>
</feature>
<protein>
    <submittedName>
        <fullName evidence="8">Putative allantoin permease</fullName>
    </submittedName>
</protein>
<feature type="transmembrane region" description="Helical" evidence="7">
    <location>
        <begin position="423"/>
        <end position="440"/>
    </location>
</feature>
<dbReference type="AlphaFoldDB" id="A0A1Y2AW37"/>
<keyword evidence="3 7" id="KW-0812">Transmembrane</keyword>
<feature type="transmembrane region" description="Helical" evidence="7">
    <location>
        <begin position="113"/>
        <end position="134"/>
    </location>
</feature>
<dbReference type="InterPro" id="IPR045225">
    <property type="entry name" value="Uracil/uridine/allantoin_perm"/>
</dbReference>
<dbReference type="GO" id="GO:0005886">
    <property type="term" value="C:plasma membrane"/>
    <property type="evidence" value="ECO:0007669"/>
    <property type="project" value="TreeGrafter"/>
</dbReference>
<evidence type="ECO:0000256" key="2">
    <source>
        <dbReference type="ARBA" id="ARBA00008974"/>
    </source>
</evidence>
<comment type="caution">
    <text evidence="8">The sequence shown here is derived from an EMBL/GenBank/DDBJ whole genome shotgun (WGS) entry which is preliminary data.</text>
</comment>
<feature type="transmembrane region" description="Helical" evidence="7">
    <location>
        <begin position="364"/>
        <end position="384"/>
    </location>
</feature>
<organism evidence="8 9">
    <name type="scientific">Naematelia encephala</name>
    <dbReference type="NCBI Taxonomy" id="71784"/>
    <lineage>
        <taxon>Eukaryota</taxon>
        <taxon>Fungi</taxon>
        <taxon>Dikarya</taxon>
        <taxon>Basidiomycota</taxon>
        <taxon>Agaricomycotina</taxon>
        <taxon>Tremellomycetes</taxon>
        <taxon>Tremellales</taxon>
        <taxon>Naemateliaceae</taxon>
        <taxon>Naematelia</taxon>
    </lineage>
</organism>
<dbReference type="InterPro" id="IPR001248">
    <property type="entry name" value="Pur-cyt_permease"/>
</dbReference>
<feature type="transmembrane region" description="Helical" evidence="7">
    <location>
        <begin position="72"/>
        <end position="92"/>
    </location>
</feature>
<feature type="transmembrane region" description="Helical" evidence="7">
    <location>
        <begin position="198"/>
        <end position="218"/>
    </location>
</feature>
<keyword evidence="4 7" id="KW-1133">Transmembrane helix</keyword>
<name>A0A1Y2AW37_9TREE</name>
<evidence type="ECO:0000256" key="4">
    <source>
        <dbReference type="ARBA" id="ARBA00022989"/>
    </source>
</evidence>
<dbReference type="EMBL" id="MCFC01000044">
    <property type="protein sequence ID" value="ORY26801.1"/>
    <property type="molecule type" value="Genomic_DNA"/>
</dbReference>
<accession>A0A1Y2AW37</accession>
<evidence type="ECO:0000313" key="9">
    <source>
        <dbReference type="Proteomes" id="UP000193986"/>
    </source>
</evidence>
<reference evidence="8 9" key="1">
    <citation type="submission" date="2016-07" db="EMBL/GenBank/DDBJ databases">
        <title>Pervasive Adenine N6-methylation of Active Genes in Fungi.</title>
        <authorList>
            <consortium name="DOE Joint Genome Institute"/>
            <person name="Mondo S.J."/>
            <person name="Dannebaum R.O."/>
            <person name="Kuo R.C."/>
            <person name="Labutti K."/>
            <person name="Haridas S."/>
            <person name="Kuo A."/>
            <person name="Salamov A."/>
            <person name="Ahrendt S.R."/>
            <person name="Lipzen A."/>
            <person name="Sullivan W."/>
            <person name="Andreopoulos W.B."/>
            <person name="Clum A."/>
            <person name="Lindquist E."/>
            <person name="Daum C."/>
            <person name="Ramamoorthy G.K."/>
            <person name="Gryganskyi A."/>
            <person name="Culley D."/>
            <person name="Magnuson J.K."/>
            <person name="James T.Y."/>
            <person name="O'Malley M.A."/>
            <person name="Stajich J.E."/>
            <person name="Spatafora J.W."/>
            <person name="Visel A."/>
            <person name="Grigoriev I.V."/>
        </authorList>
    </citation>
    <scope>NUCLEOTIDE SEQUENCE [LARGE SCALE GENOMIC DNA]</scope>
    <source>
        <strain evidence="8 9">68-887.2</strain>
    </source>
</reference>
<dbReference type="Pfam" id="PF02133">
    <property type="entry name" value="Transp_cyt_pur"/>
    <property type="match status" value="1"/>
</dbReference>
<feature type="transmembrane region" description="Helical" evidence="7">
    <location>
        <begin position="43"/>
        <end position="60"/>
    </location>
</feature>
<comment type="similarity">
    <text evidence="2">Belongs to the purine-cytosine permease (2.A.39) family.</text>
</comment>
<gene>
    <name evidence="8" type="ORF">BCR39DRAFT_540271</name>
</gene>
<dbReference type="CDD" id="cd11482">
    <property type="entry name" value="SLC-NCS1sbd_NRT1-like"/>
    <property type="match status" value="1"/>
</dbReference>
<keyword evidence="9" id="KW-1185">Reference proteome</keyword>
<feature type="transmembrane region" description="Helical" evidence="7">
    <location>
        <begin position="174"/>
        <end position="191"/>
    </location>
</feature>
<dbReference type="PANTHER" id="PTHR30618">
    <property type="entry name" value="NCS1 FAMILY PURINE/PYRIMIDINE TRANSPORTER"/>
    <property type="match status" value="1"/>
</dbReference>
<feature type="transmembrane region" description="Helical" evidence="7">
    <location>
        <begin position="396"/>
        <end position="417"/>
    </location>
</feature>
<evidence type="ECO:0000256" key="6">
    <source>
        <dbReference type="SAM" id="MobiDB-lite"/>
    </source>
</evidence>
<feature type="transmembrane region" description="Helical" evidence="7">
    <location>
        <begin position="277"/>
        <end position="303"/>
    </location>
</feature>
<dbReference type="InParanoid" id="A0A1Y2AW37"/>